<dbReference type="CDD" id="cd06262">
    <property type="entry name" value="metallo-hydrolase-like_MBL-fold"/>
    <property type="match status" value="1"/>
</dbReference>
<proteinExistence type="predicted"/>
<evidence type="ECO:0000313" key="7">
    <source>
        <dbReference type="Proteomes" id="UP001500622"/>
    </source>
</evidence>
<dbReference type="Gene3D" id="3.60.15.10">
    <property type="entry name" value="Ribonuclease Z/Hydroxyacylglutathione hydrolase-like"/>
    <property type="match status" value="1"/>
</dbReference>
<evidence type="ECO:0000259" key="5">
    <source>
        <dbReference type="SMART" id="SM00849"/>
    </source>
</evidence>
<dbReference type="EMBL" id="BAABGN010000009">
    <property type="protein sequence ID" value="GAA4424249.1"/>
    <property type="molecule type" value="Genomic_DNA"/>
</dbReference>
<name>A0ABP8L8H2_9MICO</name>
<dbReference type="PANTHER" id="PTHR46233">
    <property type="entry name" value="HYDROXYACYLGLUTATHIONE HYDROLASE GLOC"/>
    <property type="match status" value="1"/>
</dbReference>
<dbReference type="InterPro" id="IPR051453">
    <property type="entry name" value="MBL_Glyoxalase_II"/>
</dbReference>
<keyword evidence="3" id="KW-0378">Hydrolase</keyword>
<comment type="cofactor">
    <cofactor evidence="1">
        <name>Zn(2+)</name>
        <dbReference type="ChEBI" id="CHEBI:29105"/>
    </cofactor>
</comment>
<dbReference type="SMART" id="SM00849">
    <property type="entry name" value="Lactamase_B"/>
    <property type="match status" value="1"/>
</dbReference>
<dbReference type="InterPro" id="IPR001279">
    <property type="entry name" value="Metallo-B-lactamas"/>
</dbReference>
<reference evidence="7" key="1">
    <citation type="journal article" date="2019" name="Int. J. Syst. Evol. Microbiol.">
        <title>The Global Catalogue of Microorganisms (GCM) 10K type strain sequencing project: providing services to taxonomists for standard genome sequencing and annotation.</title>
        <authorList>
            <consortium name="The Broad Institute Genomics Platform"/>
            <consortium name="The Broad Institute Genome Sequencing Center for Infectious Disease"/>
            <person name="Wu L."/>
            <person name="Ma J."/>
        </authorList>
    </citation>
    <scope>NUCLEOTIDE SEQUENCE [LARGE SCALE GENOMIC DNA]</scope>
    <source>
        <strain evidence="7">JCM 17810</strain>
    </source>
</reference>
<evidence type="ECO:0000256" key="2">
    <source>
        <dbReference type="ARBA" id="ARBA00022723"/>
    </source>
</evidence>
<dbReference type="PANTHER" id="PTHR46233:SF3">
    <property type="entry name" value="HYDROXYACYLGLUTATHIONE HYDROLASE GLOC"/>
    <property type="match status" value="1"/>
</dbReference>
<comment type="caution">
    <text evidence="6">The sequence shown here is derived from an EMBL/GenBank/DDBJ whole genome shotgun (WGS) entry which is preliminary data.</text>
</comment>
<evidence type="ECO:0000313" key="6">
    <source>
        <dbReference type="EMBL" id="GAA4424249.1"/>
    </source>
</evidence>
<dbReference type="SUPFAM" id="SSF56281">
    <property type="entry name" value="Metallo-hydrolase/oxidoreductase"/>
    <property type="match status" value="1"/>
</dbReference>
<keyword evidence="7" id="KW-1185">Reference proteome</keyword>
<evidence type="ECO:0000256" key="4">
    <source>
        <dbReference type="ARBA" id="ARBA00022833"/>
    </source>
</evidence>
<dbReference type="Proteomes" id="UP001500622">
    <property type="component" value="Unassembled WGS sequence"/>
</dbReference>
<evidence type="ECO:0000256" key="1">
    <source>
        <dbReference type="ARBA" id="ARBA00001947"/>
    </source>
</evidence>
<gene>
    <name evidence="6" type="ORF">GCM10023169_20700</name>
</gene>
<accession>A0ABP8L8H2</accession>
<dbReference type="Pfam" id="PF00753">
    <property type="entry name" value="Lactamase_B"/>
    <property type="match status" value="1"/>
</dbReference>
<sequence>MLLRRTTTPVLEENCYVVAAREGTEALVVDPGSGTAPEVRRVLAEHDLRVGAVALTHGHADHVWDAAAVAGSAPVYIAGPDSYRLADPALALGEPLATLFTELAAEDWKRPDDVRQLPAEVLTGGGAELVPGVGIRAVPAPGHTEGSTILLLGGDVPRSVTDDVLPVGDDVSVEGGLVALCGDVIFAGSVGRTDLPGGDEKEMTSTLRTLASSLPPTTILLPGHGPATVLSREIANNPHVRAATGRGR</sequence>
<keyword evidence="2" id="KW-0479">Metal-binding</keyword>
<dbReference type="RefSeq" id="WP_345216186.1">
    <property type="nucleotide sequence ID" value="NZ_BAABGN010000009.1"/>
</dbReference>
<dbReference type="InterPro" id="IPR036866">
    <property type="entry name" value="RibonucZ/Hydroxyglut_hydro"/>
</dbReference>
<keyword evidence="4" id="KW-0862">Zinc</keyword>
<protein>
    <submittedName>
        <fullName evidence="6">MBL fold metallo-hydrolase</fullName>
    </submittedName>
</protein>
<organism evidence="6 7">
    <name type="scientific">Georgenia halophila</name>
    <dbReference type="NCBI Taxonomy" id="620889"/>
    <lineage>
        <taxon>Bacteria</taxon>
        <taxon>Bacillati</taxon>
        <taxon>Actinomycetota</taxon>
        <taxon>Actinomycetes</taxon>
        <taxon>Micrococcales</taxon>
        <taxon>Bogoriellaceae</taxon>
        <taxon>Georgenia</taxon>
    </lineage>
</organism>
<feature type="domain" description="Metallo-beta-lactamase" evidence="5">
    <location>
        <begin position="12"/>
        <end position="224"/>
    </location>
</feature>
<evidence type="ECO:0000256" key="3">
    <source>
        <dbReference type="ARBA" id="ARBA00022801"/>
    </source>
</evidence>